<dbReference type="SMART" id="SM00980">
    <property type="entry name" value="THAP"/>
    <property type="match status" value="1"/>
</dbReference>
<name>A0A8W8IDG7_MAGGI</name>
<evidence type="ECO:0000256" key="1">
    <source>
        <dbReference type="ARBA" id="ARBA00022723"/>
    </source>
</evidence>
<evidence type="ECO:0000313" key="7">
    <source>
        <dbReference type="EnsemblMetazoa" id="G13458.1:cds"/>
    </source>
</evidence>
<reference evidence="7" key="1">
    <citation type="submission" date="2022-08" db="UniProtKB">
        <authorList>
            <consortium name="EnsemblMetazoa"/>
        </authorList>
    </citation>
    <scope>IDENTIFICATION</scope>
    <source>
        <strain evidence="7">05x7-T-G4-1.051#20</strain>
    </source>
</reference>
<feature type="domain" description="THAP-type" evidence="6">
    <location>
        <begin position="1"/>
        <end position="85"/>
    </location>
</feature>
<organism evidence="7 8">
    <name type="scientific">Magallana gigas</name>
    <name type="common">Pacific oyster</name>
    <name type="synonym">Crassostrea gigas</name>
    <dbReference type="NCBI Taxonomy" id="29159"/>
    <lineage>
        <taxon>Eukaryota</taxon>
        <taxon>Metazoa</taxon>
        <taxon>Spiralia</taxon>
        <taxon>Lophotrochozoa</taxon>
        <taxon>Mollusca</taxon>
        <taxon>Bivalvia</taxon>
        <taxon>Autobranchia</taxon>
        <taxon>Pteriomorphia</taxon>
        <taxon>Ostreida</taxon>
        <taxon>Ostreoidea</taxon>
        <taxon>Ostreidae</taxon>
        <taxon>Magallana</taxon>
    </lineage>
</organism>
<dbReference type="PROSITE" id="PS50950">
    <property type="entry name" value="ZF_THAP"/>
    <property type="match status" value="1"/>
</dbReference>
<dbReference type="EnsemblMetazoa" id="G13458.1">
    <property type="protein sequence ID" value="G13458.1:cds"/>
    <property type="gene ID" value="G13458"/>
</dbReference>
<dbReference type="GO" id="GO:0008270">
    <property type="term" value="F:zinc ion binding"/>
    <property type="evidence" value="ECO:0007669"/>
    <property type="project" value="UniProtKB-KW"/>
</dbReference>
<keyword evidence="3" id="KW-0862">Zinc</keyword>
<keyword evidence="4 5" id="KW-0238">DNA-binding</keyword>
<sequence>MVKHCCWGTCRSDSRYAEGEHMEGVSWFPFPKPITQLEKCQRWVKLCGRKNFTVANVNKSTYICSKHFLSGRPTEEHPDPIPAAGTSLDILRAQKRKRRVLVRVNSGNVMGPEEKKIKNDAFCLDVGANMEIAAEEAEETVVTCTSAHDEDVECVPVIKEMKDIPKIDHAYCPLTSITNVSSVQCQTEITLEDLSIYQDVHLKNQGSLRRSLIVSDVLQDDNSCKFYTGLSLGIFFLLFNSLKEKALRLSYWRGKETNLENHQAKRKGPKRHLSILEEMIVAF</sequence>
<proteinExistence type="predicted"/>
<accession>A0A8W8IDG7</accession>
<keyword evidence="2 5" id="KW-0863">Zinc-finger</keyword>
<protein>
    <recommendedName>
        <fullName evidence="6">THAP-type domain-containing protein</fullName>
    </recommendedName>
</protein>
<dbReference type="SUPFAM" id="SSF57716">
    <property type="entry name" value="Glucocorticoid receptor-like (DNA-binding domain)"/>
    <property type="match status" value="1"/>
</dbReference>
<evidence type="ECO:0000256" key="5">
    <source>
        <dbReference type="PROSITE-ProRule" id="PRU00309"/>
    </source>
</evidence>
<evidence type="ECO:0000256" key="3">
    <source>
        <dbReference type="ARBA" id="ARBA00022833"/>
    </source>
</evidence>
<evidence type="ECO:0000259" key="6">
    <source>
        <dbReference type="PROSITE" id="PS50950"/>
    </source>
</evidence>
<dbReference type="PANTHER" id="PTHR23080">
    <property type="entry name" value="THAP DOMAIN PROTEIN"/>
    <property type="match status" value="1"/>
</dbReference>
<keyword evidence="1" id="KW-0479">Metal-binding</keyword>
<dbReference type="AlphaFoldDB" id="A0A8W8IDG7"/>
<evidence type="ECO:0000313" key="8">
    <source>
        <dbReference type="Proteomes" id="UP000005408"/>
    </source>
</evidence>
<dbReference type="Pfam" id="PF05485">
    <property type="entry name" value="THAP"/>
    <property type="match status" value="1"/>
</dbReference>
<dbReference type="Proteomes" id="UP000005408">
    <property type="component" value="Unassembled WGS sequence"/>
</dbReference>
<dbReference type="GO" id="GO:0003677">
    <property type="term" value="F:DNA binding"/>
    <property type="evidence" value="ECO:0007669"/>
    <property type="project" value="UniProtKB-UniRule"/>
</dbReference>
<keyword evidence="8" id="KW-1185">Reference proteome</keyword>
<evidence type="ECO:0000256" key="4">
    <source>
        <dbReference type="ARBA" id="ARBA00023125"/>
    </source>
</evidence>
<evidence type="ECO:0000256" key="2">
    <source>
        <dbReference type="ARBA" id="ARBA00022771"/>
    </source>
</evidence>
<dbReference type="InterPro" id="IPR006612">
    <property type="entry name" value="THAP_Znf"/>
</dbReference>